<dbReference type="GO" id="GO:0036125">
    <property type="term" value="C:fatty acid beta-oxidation multienzyme complex"/>
    <property type="evidence" value="ECO:0007669"/>
    <property type="project" value="InterPro"/>
</dbReference>
<dbReference type="GO" id="GO:0016509">
    <property type="term" value="F:long-chain (3S)-3-hydroxyacyl-CoA dehydrogenase (NAD+) activity"/>
    <property type="evidence" value="ECO:0007669"/>
    <property type="project" value="TreeGrafter"/>
</dbReference>
<protein>
    <recommendedName>
        <fullName evidence="14">Fatty acid oxidation complex subunit alpha</fullName>
    </recommendedName>
    <domain>
        <recommendedName>
            <fullName evidence="14">Enoyl-CoA hydratase/Delta(3)-cis-Delta(2)-trans-enoyl-CoA isomerase/3-hydroxybutyryl-CoA epimerase</fullName>
            <ecNumber evidence="14">4.2.1.17</ecNumber>
            <ecNumber evidence="14">5.1.2.3</ecNumber>
            <ecNumber evidence="14">5.3.3.8</ecNumber>
        </recommendedName>
    </domain>
    <domain>
        <recommendedName>
            <fullName evidence="14">3-hydroxyacyl-CoA dehydrogenase</fullName>
            <ecNumber evidence="14">1.1.1.35</ecNumber>
        </recommendedName>
    </domain>
</protein>
<dbReference type="EC" id="1.1.1.35" evidence="14"/>
<dbReference type="InterPro" id="IPR006180">
    <property type="entry name" value="3-OHacyl-CoA_DH_CS"/>
</dbReference>
<evidence type="ECO:0000256" key="10">
    <source>
        <dbReference type="ARBA" id="ARBA00023239"/>
    </source>
</evidence>
<dbReference type="Pfam" id="PF00378">
    <property type="entry name" value="ECH_1"/>
    <property type="match status" value="1"/>
</dbReference>
<feature type="binding site" evidence="14">
    <location>
        <position position="660"/>
    </location>
    <ligand>
        <name>substrate</name>
    </ligand>
</feature>
<dbReference type="PANTHER" id="PTHR43612">
    <property type="entry name" value="TRIFUNCTIONAL ENZYME SUBUNIT ALPHA"/>
    <property type="match status" value="1"/>
</dbReference>
<dbReference type="PROSITE" id="PS00067">
    <property type="entry name" value="3HCDH"/>
    <property type="match status" value="1"/>
</dbReference>
<gene>
    <name evidence="14 18" type="primary">fadB</name>
    <name evidence="18" type="ORF">ACH50_20080</name>
</gene>
<comment type="catalytic activity">
    <reaction evidence="14">
        <text>a (3S)-3-hydroxyacyl-CoA = a (2E)-enoyl-CoA + H2O</text>
        <dbReference type="Rhea" id="RHEA:16105"/>
        <dbReference type="ChEBI" id="CHEBI:15377"/>
        <dbReference type="ChEBI" id="CHEBI:57318"/>
        <dbReference type="ChEBI" id="CHEBI:58856"/>
        <dbReference type="EC" id="4.2.1.17"/>
    </reaction>
</comment>
<proteinExistence type="inferred from homology"/>
<dbReference type="STRING" id="1121863.GCA_000621185_04130"/>
<evidence type="ECO:0000313" key="19">
    <source>
        <dbReference type="Proteomes" id="UP000037315"/>
    </source>
</evidence>
<evidence type="ECO:0000256" key="14">
    <source>
        <dbReference type="HAMAP-Rule" id="MF_01621"/>
    </source>
</evidence>
<dbReference type="GO" id="GO:0004165">
    <property type="term" value="F:delta(3)-delta(2)-enoyl-CoA isomerase activity"/>
    <property type="evidence" value="ECO:0007669"/>
    <property type="project" value="UniProtKB-UniRule"/>
</dbReference>
<dbReference type="GO" id="GO:0008692">
    <property type="term" value="F:3-hydroxybutyryl-CoA epimerase activity"/>
    <property type="evidence" value="ECO:0007669"/>
    <property type="project" value="UniProtKB-UniRule"/>
</dbReference>
<comment type="catalytic activity">
    <reaction evidence="14">
        <text>(3S)-3-hydroxybutanoyl-CoA = (3R)-3-hydroxybutanoyl-CoA</text>
        <dbReference type="Rhea" id="RHEA:21760"/>
        <dbReference type="ChEBI" id="CHEBI:57315"/>
        <dbReference type="ChEBI" id="CHEBI:57316"/>
        <dbReference type="EC" id="5.1.2.3"/>
    </reaction>
</comment>
<evidence type="ECO:0000256" key="7">
    <source>
        <dbReference type="ARBA" id="ARBA00023027"/>
    </source>
</evidence>
<dbReference type="EC" id="5.1.2.3" evidence="14"/>
<evidence type="ECO:0000256" key="3">
    <source>
        <dbReference type="ARBA" id="ARBA00008750"/>
    </source>
</evidence>
<feature type="binding site" evidence="14">
    <location>
        <position position="324"/>
    </location>
    <ligand>
        <name>NAD(+)</name>
        <dbReference type="ChEBI" id="CHEBI:57540"/>
    </ligand>
</feature>
<dbReference type="InterPro" id="IPR008927">
    <property type="entry name" value="6-PGluconate_DH-like_C_sf"/>
</dbReference>
<dbReference type="InterPro" id="IPR006108">
    <property type="entry name" value="3HC_DH_C"/>
</dbReference>
<dbReference type="NCBIfam" id="TIGR02437">
    <property type="entry name" value="FadB"/>
    <property type="match status" value="1"/>
</dbReference>
<dbReference type="PROSITE" id="PS00166">
    <property type="entry name" value="ENOYL_COA_HYDRATASE"/>
    <property type="match status" value="1"/>
</dbReference>
<dbReference type="EC" id="4.2.1.17" evidence="14"/>
<accession>A0A0J8VI40</accession>
<dbReference type="InterPro" id="IPR012799">
    <property type="entry name" value="FadB"/>
</dbReference>
<dbReference type="UniPathway" id="UPA00659"/>
<comment type="similarity">
    <text evidence="2">In the central section; belongs to the 3-hydroxyacyl-CoA dehydrogenase family.</text>
</comment>
<feature type="binding site" evidence="14">
    <location>
        <position position="500"/>
    </location>
    <ligand>
        <name>substrate</name>
    </ligand>
</feature>
<dbReference type="SUPFAM" id="SSF51735">
    <property type="entry name" value="NAD(P)-binding Rossmann-fold domains"/>
    <property type="match status" value="1"/>
</dbReference>
<dbReference type="Proteomes" id="UP000037315">
    <property type="component" value="Unassembled WGS sequence"/>
</dbReference>
<feature type="binding site" evidence="14">
    <location>
        <position position="343"/>
    </location>
    <ligand>
        <name>NAD(+)</name>
        <dbReference type="ChEBI" id="CHEBI:57540"/>
    </ligand>
</feature>
<comment type="catalytic activity">
    <reaction evidence="14">
        <text>a (3Z)-enoyl-CoA = a 4-saturated (2E)-enoyl-CoA</text>
        <dbReference type="Rhea" id="RHEA:45900"/>
        <dbReference type="ChEBI" id="CHEBI:85097"/>
        <dbReference type="ChEBI" id="CHEBI:85489"/>
        <dbReference type="EC" id="5.3.3.8"/>
    </reaction>
</comment>
<evidence type="ECO:0000256" key="4">
    <source>
        <dbReference type="ARBA" id="ARBA00022832"/>
    </source>
</evidence>
<evidence type="ECO:0000256" key="11">
    <source>
        <dbReference type="ARBA" id="ARBA00023268"/>
    </source>
</evidence>
<dbReference type="Pfam" id="PF00725">
    <property type="entry name" value="3HCDH"/>
    <property type="match status" value="2"/>
</dbReference>
<keyword evidence="10 14" id="KW-0456">Lyase</keyword>
<feature type="region of interest" description="3-hydroxyacyl-CoA dehydrogenase" evidence="14">
    <location>
        <begin position="311"/>
        <end position="729"/>
    </location>
</feature>
<feature type="domain" description="3-hydroxyacyl-CoA dehydrogenase NAD binding" evidence="17">
    <location>
        <begin position="316"/>
        <end position="494"/>
    </location>
</feature>
<dbReference type="HAMAP" id="MF_01621">
    <property type="entry name" value="FadB"/>
    <property type="match status" value="1"/>
</dbReference>
<dbReference type="NCBIfam" id="NF008727">
    <property type="entry name" value="PRK11730.1"/>
    <property type="match status" value="1"/>
</dbReference>
<evidence type="ECO:0000256" key="13">
    <source>
        <dbReference type="ARBA" id="ARBA00065953"/>
    </source>
</evidence>
<comment type="similarity">
    <text evidence="3 14">In the N-terminal section; belongs to the enoyl-CoA hydratase/isomerase family.</text>
</comment>
<dbReference type="FunFam" id="3.90.226.10:FF:000018">
    <property type="entry name" value="Fatty acid oxidation complex subunit alpha"/>
    <property type="match status" value="1"/>
</dbReference>
<evidence type="ECO:0000256" key="12">
    <source>
        <dbReference type="ARBA" id="ARBA00049556"/>
    </source>
</evidence>
<keyword evidence="11 14" id="KW-0511">Multifunctional enzyme</keyword>
<dbReference type="GO" id="GO:0006635">
    <property type="term" value="P:fatty acid beta-oxidation"/>
    <property type="evidence" value="ECO:0007669"/>
    <property type="project" value="UniProtKB-UniRule"/>
</dbReference>
<dbReference type="EMBL" id="LFEJ01000026">
    <property type="protein sequence ID" value="KMV32777.1"/>
    <property type="molecule type" value="Genomic_DNA"/>
</dbReference>
<dbReference type="EC" id="5.3.3.8" evidence="14"/>
<keyword evidence="8 14" id="KW-0443">Lipid metabolism</keyword>
<dbReference type="OrthoDB" id="5389341at2"/>
<comment type="similarity">
    <text evidence="14">In the C-terminal section; belongs to the 3-hydroxyacyl-CoA dehydrogenase family.</text>
</comment>
<comment type="catalytic activity">
    <reaction evidence="14">
        <text>a 4-saturated-(3S)-3-hydroxyacyl-CoA = a (3E)-enoyl-CoA + H2O</text>
        <dbReference type="Rhea" id="RHEA:20724"/>
        <dbReference type="ChEBI" id="CHEBI:15377"/>
        <dbReference type="ChEBI" id="CHEBI:58521"/>
        <dbReference type="ChEBI" id="CHEBI:137480"/>
        <dbReference type="EC" id="4.2.1.17"/>
    </reaction>
</comment>
<feature type="binding site" evidence="14">
    <location>
        <begin position="400"/>
        <end position="402"/>
    </location>
    <ligand>
        <name>NAD(+)</name>
        <dbReference type="ChEBI" id="CHEBI:57540"/>
    </ligand>
</feature>
<feature type="binding site" evidence="14">
    <location>
        <position position="407"/>
    </location>
    <ligand>
        <name>NAD(+)</name>
        <dbReference type="ChEBI" id="CHEBI:57540"/>
    </ligand>
</feature>
<keyword evidence="19" id="KW-1185">Reference proteome</keyword>
<evidence type="ECO:0000313" key="18">
    <source>
        <dbReference type="EMBL" id="KMV32777.1"/>
    </source>
</evidence>
<evidence type="ECO:0000256" key="8">
    <source>
        <dbReference type="ARBA" id="ARBA00023098"/>
    </source>
</evidence>
<dbReference type="InterPro" id="IPR036291">
    <property type="entry name" value="NAD(P)-bd_dom_sf"/>
</dbReference>
<feature type="site" description="Important for catalytic activity" evidence="14">
    <location>
        <position position="139"/>
    </location>
</feature>
<dbReference type="SUPFAM" id="SSF48179">
    <property type="entry name" value="6-phosphogluconate dehydrogenase C-terminal domain-like"/>
    <property type="match status" value="2"/>
</dbReference>
<organism evidence="18 19">
    <name type="scientific">Franconibacter pulveris</name>
    <dbReference type="NCBI Taxonomy" id="435910"/>
    <lineage>
        <taxon>Bacteria</taxon>
        <taxon>Pseudomonadati</taxon>
        <taxon>Pseudomonadota</taxon>
        <taxon>Gammaproteobacteria</taxon>
        <taxon>Enterobacterales</taxon>
        <taxon>Enterobacteriaceae</taxon>
        <taxon>Franconibacter</taxon>
    </lineage>
</organism>
<dbReference type="PATRIC" id="fig|1656095.3.peg.4196"/>
<dbReference type="Gene3D" id="3.40.50.720">
    <property type="entry name" value="NAD(P)-binding Rossmann-like Domain"/>
    <property type="match status" value="1"/>
</dbReference>
<evidence type="ECO:0000256" key="9">
    <source>
        <dbReference type="ARBA" id="ARBA00023235"/>
    </source>
</evidence>
<evidence type="ECO:0000256" key="2">
    <source>
        <dbReference type="ARBA" id="ARBA00007005"/>
    </source>
</evidence>
<evidence type="ECO:0000256" key="1">
    <source>
        <dbReference type="ARBA" id="ARBA00005005"/>
    </source>
</evidence>
<comment type="function">
    <text evidence="14">Involved in the aerobic and anaerobic degradation of long-chain fatty acids via beta-oxidation cycle. Catalyzes the formation of 3-oxoacyl-CoA from enoyl-CoA via L-3-hydroxyacyl-CoA. It can also use D-3-hydroxyacyl-CoA and cis-3-enoyl-CoA as substrate.</text>
</comment>
<feature type="binding site" evidence="14">
    <location>
        <position position="453"/>
    </location>
    <ligand>
        <name>NAD(+)</name>
        <dbReference type="ChEBI" id="CHEBI:57540"/>
    </ligand>
</feature>
<reference evidence="18 19" key="1">
    <citation type="submission" date="2015-06" db="EMBL/GenBank/DDBJ databases">
        <title>Genome sequencing of Cronobacter sp. strain DJ34 isolated from petroleum contaminated sludge of Duliajan Oil Fields, Assam, India.</title>
        <authorList>
            <person name="Pal S."/>
            <person name="Banerjee T.D."/>
            <person name="Roy A."/>
            <person name="Sar P."/>
            <person name="Kazy S.K."/>
        </authorList>
    </citation>
    <scope>NUCLEOTIDE SEQUENCE [LARGE SCALE GENOMIC DNA]</scope>
    <source>
        <strain evidence="18 19">DJ34</strain>
    </source>
</reference>
<dbReference type="FunFam" id="3.40.50.720:FF:000009">
    <property type="entry name" value="Fatty oxidation complex, alpha subunit"/>
    <property type="match status" value="1"/>
</dbReference>
<keyword evidence="9 14" id="KW-0413">Isomerase</keyword>
<feature type="domain" description="3-hydroxyacyl-CoA dehydrogenase C-terminal" evidence="16">
    <location>
        <begin position="627"/>
        <end position="692"/>
    </location>
</feature>
<dbReference type="InterPro" id="IPR029045">
    <property type="entry name" value="ClpP/crotonase-like_dom_sf"/>
</dbReference>
<feature type="domain" description="3-hydroxyacyl-CoA dehydrogenase C-terminal" evidence="16">
    <location>
        <begin position="496"/>
        <end position="592"/>
    </location>
</feature>
<dbReference type="InterPro" id="IPR050136">
    <property type="entry name" value="FA_oxidation_alpha_subunit"/>
</dbReference>
<feature type="compositionally biased region" description="Basic and acidic residues" evidence="15">
    <location>
        <begin position="592"/>
        <end position="605"/>
    </location>
</feature>
<feature type="binding site" evidence="14">
    <location>
        <position position="296"/>
    </location>
    <ligand>
        <name>substrate</name>
    </ligand>
</feature>
<comment type="subunit">
    <text evidence="13 14">Heterotetramer of two alpha chains (FadB) and two beta chains (FadA).</text>
</comment>
<dbReference type="PANTHER" id="PTHR43612:SF3">
    <property type="entry name" value="TRIFUNCTIONAL ENZYME SUBUNIT ALPHA, MITOCHONDRIAL"/>
    <property type="match status" value="1"/>
</dbReference>
<comment type="catalytic activity">
    <reaction evidence="14">
        <text>a (3E)-enoyl-CoA = a 4-saturated (2E)-enoyl-CoA</text>
        <dbReference type="Rhea" id="RHEA:45228"/>
        <dbReference type="ChEBI" id="CHEBI:58521"/>
        <dbReference type="ChEBI" id="CHEBI:85097"/>
        <dbReference type="EC" id="5.3.3.8"/>
    </reaction>
</comment>
<dbReference type="GO" id="GO:0070403">
    <property type="term" value="F:NAD+ binding"/>
    <property type="evidence" value="ECO:0007669"/>
    <property type="project" value="InterPro"/>
</dbReference>
<feature type="binding site" evidence="14">
    <location>
        <position position="429"/>
    </location>
    <ligand>
        <name>NAD(+)</name>
        <dbReference type="ChEBI" id="CHEBI:57540"/>
    </ligand>
</feature>
<comment type="catalytic activity">
    <reaction evidence="12 14">
        <text>a (3S)-3-hydroxyacyl-CoA + NAD(+) = a 3-oxoacyl-CoA + NADH + H(+)</text>
        <dbReference type="Rhea" id="RHEA:22432"/>
        <dbReference type="ChEBI" id="CHEBI:15378"/>
        <dbReference type="ChEBI" id="CHEBI:57318"/>
        <dbReference type="ChEBI" id="CHEBI:57540"/>
        <dbReference type="ChEBI" id="CHEBI:57945"/>
        <dbReference type="ChEBI" id="CHEBI:90726"/>
        <dbReference type="EC" id="1.1.1.35"/>
    </reaction>
</comment>
<dbReference type="Gene3D" id="1.10.1040.50">
    <property type="match status" value="1"/>
</dbReference>
<sequence>MLYKGDTLYLNWLEDGIAELVFDAPGSVNKLDTATVASLGHALDVLEKQSDLKGLLLRSEKAAFIVGADINEFLSLFLVPQAQLSDWLRFANRIFNRLEDLPVPTLSAINGYALGGGCECVLATDYRIATPDLRIGLPETKLGIMPGFGGSVRLPRLLGADSALEIIAAGKDVSAQESLKLGLVDAVVNADKLREGALSVLRQAMKGDLDWKAKRAPKLEPLKLSKIEAAMSFTIAKGVVMQTAGKHYPAPMTAVKTIEAAAGLGRDEALELENQSFVPLAHSSEARALVGIFLNDQYVKGLAKKLTKSVEAPKQAAVLGAGIMGGGIAYQSAWKGVPAIMKDINEKSLALGIGEASKLLNKQLERGKIDGLKMAGVIATIHPTLDYAGFDRVDVVVEAVVENPKVKKAVLAETEEKVRPDTVLASNTSTIPITELASALKRPENFCGMHFFNPVHRMPLVEVIRGEKTSEETIAKVVAWASQMGKTPVVVNDCPGFFVNRVLFPYFAGFSQLLRDGADFRQIDKVMEKQFGWPMGPAYLLDVVGIDTAHHAQAVMAAGFPQRMQKDYRDAIDALFDAGRYGQKNGKGFYSYKEDSKGKPRKEQDDATDGLLAEASQPKRNFSDEEIIARMMIPMVNEVVRCLEEGVIAGPAEADMALVYGLGFPPFHGGAFRWLDTQGSAKYLDMAQRYQALGPLYEVPAGLREKARRNEPYYPQVEPAQAAGELKTA</sequence>
<dbReference type="InterPro" id="IPR001753">
    <property type="entry name" value="Enoyl-CoA_hydra/iso"/>
</dbReference>
<evidence type="ECO:0000256" key="6">
    <source>
        <dbReference type="ARBA" id="ARBA00023002"/>
    </source>
</evidence>
<evidence type="ECO:0000259" key="16">
    <source>
        <dbReference type="Pfam" id="PF00725"/>
    </source>
</evidence>
<dbReference type="FunFam" id="1.10.1040.50:FF:000001">
    <property type="entry name" value="Fatty acid oxidation complex subunit alpha"/>
    <property type="match status" value="1"/>
</dbReference>
<dbReference type="InterPro" id="IPR006176">
    <property type="entry name" value="3-OHacyl-CoA_DH_NAD-bd"/>
</dbReference>
<dbReference type="SUPFAM" id="SSF52096">
    <property type="entry name" value="ClpP/crotonase"/>
    <property type="match status" value="1"/>
</dbReference>
<feature type="site" description="Important for catalytic activity" evidence="14">
    <location>
        <position position="119"/>
    </location>
</feature>
<dbReference type="InterPro" id="IPR018376">
    <property type="entry name" value="Enoyl-CoA_hyd/isom_CS"/>
</dbReference>
<dbReference type="Pfam" id="PF02737">
    <property type="entry name" value="3HCDH_N"/>
    <property type="match status" value="1"/>
</dbReference>
<evidence type="ECO:0000256" key="5">
    <source>
        <dbReference type="ARBA" id="ARBA00022963"/>
    </source>
</evidence>
<feature type="region of interest" description="Disordered" evidence="15">
    <location>
        <begin position="710"/>
        <end position="729"/>
    </location>
</feature>
<dbReference type="AlphaFoldDB" id="A0A0J8VI40"/>
<evidence type="ECO:0000256" key="15">
    <source>
        <dbReference type="SAM" id="MobiDB-lite"/>
    </source>
</evidence>
<feature type="region of interest" description="Disordered" evidence="15">
    <location>
        <begin position="589"/>
        <end position="612"/>
    </location>
</feature>
<comment type="caution">
    <text evidence="18">The sequence shown here is derived from an EMBL/GenBank/DDBJ whole genome shotgun (WGS) entry which is preliminary data.</text>
</comment>
<dbReference type="Gene3D" id="3.90.226.10">
    <property type="entry name" value="2-enoyl-CoA Hydratase, Chain A, domain 1"/>
    <property type="match status" value="1"/>
</dbReference>
<keyword evidence="4 14" id="KW-0276">Fatty acid metabolism</keyword>
<keyword evidence="5 14" id="KW-0442">Lipid degradation</keyword>
<dbReference type="GO" id="GO:0018812">
    <property type="term" value="F:3-hydroxyacyl-CoA dehydratase activity"/>
    <property type="evidence" value="ECO:0007669"/>
    <property type="project" value="RHEA"/>
</dbReference>
<keyword evidence="7 14" id="KW-0520">NAD</keyword>
<feature type="active site" description="For 3-hydroxyacyl-CoA dehydrogenase activity" evidence="14">
    <location>
        <position position="450"/>
    </location>
</feature>
<dbReference type="CDD" id="cd06558">
    <property type="entry name" value="crotonase-like"/>
    <property type="match status" value="1"/>
</dbReference>
<name>A0A0J8VI40_9ENTR</name>
<comment type="pathway">
    <text evidence="1 14">Lipid metabolism; fatty acid beta-oxidation.</text>
</comment>
<feature type="region of interest" description="Enoyl-CoA hydratase/isomerase" evidence="14">
    <location>
        <begin position="1"/>
        <end position="189"/>
    </location>
</feature>
<dbReference type="RefSeq" id="WP_048888687.1">
    <property type="nucleotide sequence ID" value="NZ_LFEJ01000026.1"/>
</dbReference>
<keyword evidence="6 14" id="KW-0560">Oxidoreductase</keyword>
<evidence type="ECO:0000259" key="17">
    <source>
        <dbReference type="Pfam" id="PF02737"/>
    </source>
</evidence>